<dbReference type="SMART" id="SM00248">
    <property type="entry name" value="ANK"/>
    <property type="match status" value="3"/>
</dbReference>
<evidence type="ECO:0000259" key="9">
    <source>
        <dbReference type="PROSITE" id="PS50865"/>
    </source>
</evidence>
<accession>A0A550CFP8</accession>
<evidence type="ECO:0000256" key="5">
    <source>
        <dbReference type="ARBA" id="ARBA00023043"/>
    </source>
</evidence>
<comment type="caution">
    <text evidence="10">The sequence shown here is derived from an EMBL/GenBank/DDBJ whole genome shotgun (WGS) entry which is preliminary data.</text>
</comment>
<reference evidence="10 11" key="1">
    <citation type="journal article" date="2019" name="New Phytol.">
        <title>Comparative genomics reveals unique wood-decay strategies and fruiting body development in the Schizophyllaceae.</title>
        <authorList>
            <person name="Almasi E."/>
            <person name="Sahu N."/>
            <person name="Krizsan K."/>
            <person name="Balint B."/>
            <person name="Kovacs G.M."/>
            <person name="Kiss B."/>
            <person name="Cseklye J."/>
            <person name="Drula E."/>
            <person name="Henrissat B."/>
            <person name="Nagy I."/>
            <person name="Chovatia M."/>
            <person name="Adam C."/>
            <person name="LaButti K."/>
            <person name="Lipzen A."/>
            <person name="Riley R."/>
            <person name="Grigoriev I.V."/>
            <person name="Nagy L.G."/>
        </authorList>
    </citation>
    <scope>NUCLEOTIDE SEQUENCE [LARGE SCALE GENOMIC DNA]</scope>
    <source>
        <strain evidence="10 11">NL-1724</strain>
    </source>
</reference>
<feature type="repeat" description="ANK" evidence="6">
    <location>
        <begin position="150"/>
        <end position="182"/>
    </location>
</feature>
<dbReference type="Proteomes" id="UP000320762">
    <property type="component" value="Unassembled WGS sequence"/>
</dbReference>
<gene>
    <name evidence="10" type="ORF">BD626DRAFT_402047</name>
</gene>
<keyword evidence="3 7" id="KW-0863">Zinc-finger</keyword>
<keyword evidence="4" id="KW-0862">Zinc</keyword>
<sequence length="425" mass="46825">MSKIILQAGYLSTTVGGQTLRNLYFDGSSSFEASKLTPFGFYCYLGEVDLVKQAVESGNAPDIEGTETPYEFGYITLTVSGGQRVQTYGKKDRHDETLRYLFSVGAPVDLPDIAGYTALQHVTMNHTARIDLARILIEEGRAAVNHRNRYGEVALMLCFHSNIIPSVDLLMEHGAEVDVADADGITPRNFMIKAGPQVVACMQKWLRKRSGETRPMENTKRCDACGTVGKDAEVLKMCAKCRTVRYCNATCQRAHWPSHKTVCRPFSADNCVTVKPYFTNSSAKIQPSADLMRSFLQIPAPPTPTTHRRHAHVPKSTPKTKSAGASASGPAKNLIVKVQVPINLFSLASIGGPAAHRENGPMMLYTKKRDLVCDVLREGNGEQYDRLWKTVVDHGVGGAKAYFAAELRSREELVIKLEPLAEQPF</sequence>
<evidence type="ECO:0000256" key="7">
    <source>
        <dbReference type="PROSITE-ProRule" id="PRU00134"/>
    </source>
</evidence>
<evidence type="ECO:0000256" key="3">
    <source>
        <dbReference type="ARBA" id="ARBA00022771"/>
    </source>
</evidence>
<dbReference type="PROSITE" id="PS50865">
    <property type="entry name" value="ZF_MYND_2"/>
    <property type="match status" value="1"/>
</dbReference>
<dbReference type="Pfam" id="PF12796">
    <property type="entry name" value="Ank_2"/>
    <property type="match status" value="1"/>
</dbReference>
<evidence type="ECO:0000256" key="4">
    <source>
        <dbReference type="ARBA" id="ARBA00022833"/>
    </source>
</evidence>
<feature type="compositionally biased region" description="Low complexity" evidence="8">
    <location>
        <begin position="315"/>
        <end position="328"/>
    </location>
</feature>
<dbReference type="PANTHER" id="PTHR24123">
    <property type="entry name" value="ANKYRIN REPEAT-CONTAINING"/>
    <property type="match status" value="1"/>
</dbReference>
<keyword evidence="1" id="KW-0479">Metal-binding</keyword>
<dbReference type="GO" id="GO:0008270">
    <property type="term" value="F:zinc ion binding"/>
    <property type="evidence" value="ECO:0007669"/>
    <property type="project" value="UniProtKB-KW"/>
</dbReference>
<dbReference type="PROSITE" id="PS01360">
    <property type="entry name" value="ZF_MYND_1"/>
    <property type="match status" value="1"/>
</dbReference>
<dbReference type="SUPFAM" id="SSF48403">
    <property type="entry name" value="Ankyrin repeat"/>
    <property type="match status" value="1"/>
</dbReference>
<dbReference type="InterPro" id="IPR002893">
    <property type="entry name" value="Znf_MYND"/>
</dbReference>
<protein>
    <submittedName>
        <fullName evidence="10">Ankyrin repeat-containing domain protein</fullName>
    </submittedName>
</protein>
<dbReference type="AlphaFoldDB" id="A0A550CFP8"/>
<dbReference type="PANTHER" id="PTHR24123:SF129">
    <property type="entry name" value="PROTEIN, PUTATIVE-RELATED"/>
    <property type="match status" value="1"/>
</dbReference>
<evidence type="ECO:0000313" key="11">
    <source>
        <dbReference type="Proteomes" id="UP000320762"/>
    </source>
</evidence>
<evidence type="ECO:0000256" key="2">
    <source>
        <dbReference type="ARBA" id="ARBA00022737"/>
    </source>
</evidence>
<dbReference type="Gene3D" id="6.10.140.2220">
    <property type="match status" value="1"/>
</dbReference>
<dbReference type="EMBL" id="VDMD01000009">
    <property type="protein sequence ID" value="TRM63629.1"/>
    <property type="molecule type" value="Genomic_DNA"/>
</dbReference>
<dbReference type="InterPro" id="IPR051165">
    <property type="entry name" value="Multifunctional_ANK_Repeat"/>
</dbReference>
<feature type="domain" description="MYND-type" evidence="9">
    <location>
        <begin position="222"/>
        <end position="263"/>
    </location>
</feature>
<dbReference type="Pfam" id="PF01753">
    <property type="entry name" value="zf-MYND"/>
    <property type="match status" value="1"/>
</dbReference>
<dbReference type="Gene3D" id="1.25.40.20">
    <property type="entry name" value="Ankyrin repeat-containing domain"/>
    <property type="match status" value="1"/>
</dbReference>
<dbReference type="InterPro" id="IPR002110">
    <property type="entry name" value="Ankyrin_rpt"/>
</dbReference>
<evidence type="ECO:0000256" key="8">
    <source>
        <dbReference type="SAM" id="MobiDB-lite"/>
    </source>
</evidence>
<name>A0A550CFP8_9AGAR</name>
<dbReference type="PROSITE" id="PS50088">
    <property type="entry name" value="ANK_REPEAT"/>
    <property type="match status" value="1"/>
</dbReference>
<proteinExistence type="predicted"/>
<evidence type="ECO:0000313" key="10">
    <source>
        <dbReference type="EMBL" id="TRM63629.1"/>
    </source>
</evidence>
<dbReference type="OrthoDB" id="194358at2759"/>
<dbReference type="SUPFAM" id="SSF144232">
    <property type="entry name" value="HIT/MYND zinc finger-like"/>
    <property type="match status" value="1"/>
</dbReference>
<keyword evidence="11" id="KW-1185">Reference proteome</keyword>
<keyword evidence="2" id="KW-0677">Repeat</keyword>
<evidence type="ECO:0000256" key="1">
    <source>
        <dbReference type="ARBA" id="ARBA00022723"/>
    </source>
</evidence>
<keyword evidence="5 6" id="KW-0040">ANK repeat</keyword>
<dbReference type="InterPro" id="IPR036770">
    <property type="entry name" value="Ankyrin_rpt-contain_sf"/>
</dbReference>
<feature type="region of interest" description="Disordered" evidence="8">
    <location>
        <begin position="301"/>
        <end position="328"/>
    </location>
</feature>
<dbReference type="STRING" id="97359.A0A550CFP8"/>
<evidence type="ECO:0000256" key="6">
    <source>
        <dbReference type="PROSITE-ProRule" id="PRU00023"/>
    </source>
</evidence>
<organism evidence="10 11">
    <name type="scientific">Schizophyllum amplum</name>
    <dbReference type="NCBI Taxonomy" id="97359"/>
    <lineage>
        <taxon>Eukaryota</taxon>
        <taxon>Fungi</taxon>
        <taxon>Dikarya</taxon>
        <taxon>Basidiomycota</taxon>
        <taxon>Agaricomycotina</taxon>
        <taxon>Agaricomycetes</taxon>
        <taxon>Agaricomycetidae</taxon>
        <taxon>Agaricales</taxon>
        <taxon>Schizophyllaceae</taxon>
        <taxon>Schizophyllum</taxon>
    </lineage>
</organism>